<evidence type="ECO:0000256" key="1">
    <source>
        <dbReference type="ARBA" id="ARBA00001947"/>
    </source>
</evidence>
<gene>
    <name evidence="6" type="ORF">METZ01_LOCUS240612</name>
</gene>
<evidence type="ECO:0000313" key="6">
    <source>
        <dbReference type="EMBL" id="SVB87758.1"/>
    </source>
</evidence>
<dbReference type="PANTHER" id="PTHR37326:SF1">
    <property type="entry name" value="BLL3975 PROTEIN"/>
    <property type="match status" value="1"/>
</dbReference>
<organism evidence="6">
    <name type="scientific">marine metagenome</name>
    <dbReference type="NCBI Taxonomy" id="408172"/>
    <lineage>
        <taxon>unclassified sequences</taxon>
        <taxon>metagenomes</taxon>
        <taxon>ecological metagenomes</taxon>
    </lineage>
</organism>
<dbReference type="AlphaFoldDB" id="A0A382HKC0"/>
<dbReference type="SUPFAM" id="SSF53187">
    <property type="entry name" value="Zn-dependent exopeptidases"/>
    <property type="match status" value="1"/>
</dbReference>
<proteinExistence type="predicted"/>
<dbReference type="InterPro" id="IPR055438">
    <property type="entry name" value="AstE_AspA_cat"/>
</dbReference>
<feature type="non-terminal residue" evidence="6">
    <location>
        <position position="232"/>
    </location>
</feature>
<dbReference type="Pfam" id="PF24827">
    <property type="entry name" value="AstE_AspA_cat"/>
    <property type="match status" value="1"/>
</dbReference>
<name>A0A382HKC0_9ZZZZ</name>
<evidence type="ECO:0000256" key="2">
    <source>
        <dbReference type="ARBA" id="ARBA00022723"/>
    </source>
</evidence>
<reference evidence="6" key="1">
    <citation type="submission" date="2018-05" db="EMBL/GenBank/DDBJ databases">
        <authorList>
            <person name="Lanie J.A."/>
            <person name="Ng W.-L."/>
            <person name="Kazmierczak K.M."/>
            <person name="Andrzejewski T.M."/>
            <person name="Davidsen T.M."/>
            <person name="Wayne K.J."/>
            <person name="Tettelin H."/>
            <person name="Glass J.I."/>
            <person name="Rusch D."/>
            <person name="Podicherti R."/>
            <person name="Tsui H.-C.T."/>
            <person name="Winkler M.E."/>
        </authorList>
    </citation>
    <scope>NUCLEOTIDE SEQUENCE</scope>
</reference>
<keyword evidence="2" id="KW-0479">Metal-binding</keyword>
<dbReference type="Gene3D" id="3.40.630.10">
    <property type="entry name" value="Zn peptidases"/>
    <property type="match status" value="1"/>
</dbReference>
<keyword evidence="4" id="KW-0862">Zinc</keyword>
<dbReference type="InterPro" id="IPR053138">
    <property type="entry name" value="N-alpha-Ac-DABA_deacetylase"/>
</dbReference>
<dbReference type="PANTHER" id="PTHR37326">
    <property type="entry name" value="BLL3975 PROTEIN"/>
    <property type="match status" value="1"/>
</dbReference>
<comment type="cofactor">
    <cofactor evidence="1">
        <name>Zn(2+)</name>
        <dbReference type="ChEBI" id="CHEBI:29105"/>
    </cofactor>
</comment>
<dbReference type="GO" id="GO:0046872">
    <property type="term" value="F:metal ion binding"/>
    <property type="evidence" value="ECO:0007669"/>
    <property type="project" value="UniProtKB-KW"/>
</dbReference>
<evidence type="ECO:0000259" key="5">
    <source>
        <dbReference type="Pfam" id="PF24827"/>
    </source>
</evidence>
<keyword evidence="3" id="KW-0378">Hydrolase</keyword>
<protein>
    <recommendedName>
        <fullName evidence="5">Succinylglutamate desuccinylase/Aspartoacylase catalytic domain-containing protein</fullName>
    </recommendedName>
</protein>
<evidence type="ECO:0000256" key="4">
    <source>
        <dbReference type="ARBA" id="ARBA00022833"/>
    </source>
</evidence>
<accession>A0A382HKC0</accession>
<feature type="domain" description="Succinylglutamate desuccinylase/Aspartoacylase catalytic" evidence="5">
    <location>
        <begin position="83"/>
        <end position="223"/>
    </location>
</feature>
<sequence length="232" mass="25258">MSAETGSEGAGRLLAGDSGLTCGVYLTRTEEDRMPRDIVSPHEVDLESVGRRDYWVSLSHTSVWGSHLIPLTVIVGQQAKPGEGLVAFGANHGNEYEGPVAIKHLLREIQTKDVLGRIVLVPVLNVAAFSVGARESTADDGYNLNRVWVEGAGTTPTLAGITHRIVDFVRSAIWPHIHICLDIHSGGEVARFAHWSGYFEHDDPNINERRQEMARWFGCGVVLATGRSTPNG</sequence>
<dbReference type="EMBL" id="UINC01061804">
    <property type="protein sequence ID" value="SVB87758.1"/>
    <property type="molecule type" value="Genomic_DNA"/>
</dbReference>
<evidence type="ECO:0000256" key="3">
    <source>
        <dbReference type="ARBA" id="ARBA00022801"/>
    </source>
</evidence>
<dbReference type="GO" id="GO:0016788">
    <property type="term" value="F:hydrolase activity, acting on ester bonds"/>
    <property type="evidence" value="ECO:0007669"/>
    <property type="project" value="InterPro"/>
</dbReference>